<dbReference type="InterPro" id="IPR036636">
    <property type="entry name" value="COX7C/Cox8_sf"/>
</dbReference>
<dbReference type="Pfam" id="PF02935">
    <property type="entry name" value="COX7C"/>
    <property type="match status" value="1"/>
</dbReference>
<sequence>MIGRLSTVVVRRGFSQSAVRAGGHGPPTAQDMLPFNPFQNKWKLMVKMGFFIGSGFFLPFYTVYSNLKNQAEST</sequence>
<evidence type="ECO:0000256" key="4">
    <source>
        <dbReference type="ARBA" id="ARBA00022692"/>
    </source>
</evidence>
<dbReference type="PANTHER" id="PTHR13313:SF0">
    <property type="entry name" value="CYTOCHROME C OXIDASE SUBUNIT 7C, MITOCHONDRIAL"/>
    <property type="match status" value="1"/>
</dbReference>
<dbReference type="GeneTree" id="ENSGT00660000097416"/>
<keyword evidence="12" id="KW-1185">Reference proteome</keyword>
<reference evidence="11" key="2">
    <citation type="journal article" date="2008" name="Genome Biol.">
        <title>Improved genome assembly and evidence-based global gene model set for the chordate Ciona intestinalis: new insight into intron and operon populations.</title>
        <authorList>
            <person name="Satou Y."/>
            <person name="Mineta K."/>
            <person name="Ogasawara M."/>
            <person name="Sasakura Y."/>
            <person name="Shoguchi E."/>
            <person name="Ueno K."/>
            <person name="Yamada L."/>
            <person name="Matsumoto J."/>
            <person name="Wasserscheid J."/>
            <person name="Dewar K."/>
            <person name="Wiley G.B."/>
            <person name="Macmil S.L."/>
            <person name="Roe B.A."/>
            <person name="Zeller R.W."/>
            <person name="Hastings K.E."/>
            <person name="Lemaire P."/>
            <person name="Lindquist E."/>
            <person name="Endo T."/>
            <person name="Hotta K."/>
            <person name="Inaba K."/>
        </authorList>
    </citation>
    <scope>NUCLEOTIDE SEQUENCE [LARGE SCALE GENOMIC DNA]</scope>
    <source>
        <strain evidence="11">wild type</strain>
    </source>
</reference>
<evidence type="ECO:0000256" key="9">
    <source>
        <dbReference type="ARBA" id="ARBA00023136"/>
    </source>
</evidence>
<feature type="transmembrane region" description="Helical" evidence="10">
    <location>
        <begin position="44"/>
        <end position="64"/>
    </location>
</feature>
<evidence type="ECO:0000256" key="10">
    <source>
        <dbReference type="SAM" id="Phobius"/>
    </source>
</evidence>
<evidence type="ECO:0000256" key="2">
    <source>
        <dbReference type="ARBA" id="ARBA00004673"/>
    </source>
</evidence>
<dbReference type="PANTHER" id="PTHR13313">
    <property type="entry name" value="CYTOCHROME C OXIDASE SUBUNIT VIIC"/>
    <property type="match status" value="1"/>
</dbReference>
<keyword evidence="5" id="KW-0999">Mitochondrion inner membrane</keyword>
<dbReference type="EMBL" id="EAAA01001620">
    <property type="status" value="NOT_ANNOTATED_CDS"/>
    <property type="molecule type" value="Genomic_DNA"/>
</dbReference>
<evidence type="ECO:0000256" key="5">
    <source>
        <dbReference type="ARBA" id="ARBA00022792"/>
    </source>
</evidence>
<dbReference type="InterPro" id="IPR004202">
    <property type="entry name" value="COX7C/Cox8"/>
</dbReference>
<protein>
    <submittedName>
        <fullName evidence="11">Uncharacterized protein</fullName>
    </submittedName>
</protein>
<dbReference type="Ensembl" id="ENSCINT00000032791.1">
    <property type="protein sequence ID" value="ENSCINP00000034267.1"/>
    <property type="gene ID" value="ENSCING00000021764.1"/>
</dbReference>
<accession>H2XX83</accession>
<keyword evidence="7 10" id="KW-1133">Transmembrane helix</keyword>
<evidence type="ECO:0000256" key="1">
    <source>
        <dbReference type="ARBA" id="ARBA00004434"/>
    </source>
</evidence>
<comment type="similarity">
    <text evidence="3">Belongs to the cytochrome c oxidase VIIc family.</text>
</comment>
<keyword evidence="9 10" id="KW-0472">Membrane</keyword>
<dbReference type="Proteomes" id="UP000008144">
    <property type="component" value="Chromosome 3"/>
</dbReference>
<dbReference type="InParanoid" id="H2XX83"/>
<name>H2XX83_CIOIN</name>
<dbReference type="GO" id="GO:0045277">
    <property type="term" value="C:respiratory chain complex IV"/>
    <property type="evidence" value="ECO:0007669"/>
    <property type="project" value="InterPro"/>
</dbReference>
<reference evidence="12" key="1">
    <citation type="journal article" date="2002" name="Science">
        <title>The draft genome of Ciona intestinalis: insights into chordate and vertebrate origins.</title>
        <authorList>
            <person name="Dehal P."/>
            <person name="Satou Y."/>
            <person name="Campbell R.K."/>
            <person name="Chapman J."/>
            <person name="Degnan B."/>
            <person name="De Tomaso A."/>
            <person name="Davidson B."/>
            <person name="Di Gregorio A."/>
            <person name="Gelpke M."/>
            <person name="Goodstein D.M."/>
            <person name="Harafuji N."/>
            <person name="Hastings K.E."/>
            <person name="Ho I."/>
            <person name="Hotta K."/>
            <person name="Huang W."/>
            <person name="Kawashima T."/>
            <person name="Lemaire P."/>
            <person name="Martinez D."/>
            <person name="Meinertzhagen I.A."/>
            <person name="Necula S."/>
            <person name="Nonaka M."/>
            <person name="Putnam N."/>
            <person name="Rash S."/>
            <person name="Saiga H."/>
            <person name="Satake M."/>
            <person name="Terry A."/>
            <person name="Yamada L."/>
            <person name="Wang H.G."/>
            <person name="Awazu S."/>
            <person name="Azumi K."/>
            <person name="Boore J."/>
            <person name="Branno M."/>
            <person name="Chin-Bow S."/>
            <person name="DeSantis R."/>
            <person name="Doyle S."/>
            <person name="Francino P."/>
            <person name="Keys D.N."/>
            <person name="Haga S."/>
            <person name="Hayashi H."/>
            <person name="Hino K."/>
            <person name="Imai K.S."/>
            <person name="Inaba K."/>
            <person name="Kano S."/>
            <person name="Kobayashi K."/>
            <person name="Kobayashi M."/>
            <person name="Lee B.I."/>
            <person name="Makabe K.W."/>
            <person name="Manohar C."/>
            <person name="Matassi G."/>
            <person name="Medina M."/>
            <person name="Mochizuki Y."/>
            <person name="Mount S."/>
            <person name="Morishita T."/>
            <person name="Miura S."/>
            <person name="Nakayama A."/>
            <person name="Nishizaka S."/>
            <person name="Nomoto H."/>
            <person name="Ohta F."/>
            <person name="Oishi K."/>
            <person name="Rigoutsos I."/>
            <person name="Sano M."/>
            <person name="Sasaki A."/>
            <person name="Sasakura Y."/>
            <person name="Shoguchi E."/>
            <person name="Shin-i T."/>
            <person name="Spagnuolo A."/>
            <person name="Stainier D."/>
            <person name="Suzuki M.M."/>
            <person name="Tassy O."/>
            <person name="Takatori N."/>
            <person name="Tokuoka M."/>
            <person name="Yagi K."/>
            <person name="Yoshizaki F."/>
            <person name="Wada S."/>
            <person name="Zhang C."/>
            <person name="Hyatt P.D."/>
            <person name="Larimer F."/>
            <person name="Detter C."/>
            <person name="Doggett N."/>
            <person name="Glavina T."/>
            <person name="Hawkins T."/>
            <person name="Richardson P."/>
            <person name="Lucas S."/>
            <person name="Kohara Y."/>
            <person name="Levine M."/>
            <person name="Satoh N."/>
            <person name="Rokhsar D.S."/>
        </authorList>
    </citation>
    <scope>NUCLEOTIDE SEQUENCE [LARGE SCALE GENOMIC DNA]</scope>
</reference>
<keyword evidence="4 10" id="KW-0812">Transmembrane</keyword>
<dbReference type="OMA" id="PFYTIYS"/>
<reference evidence="11" key="3">
    <citation type="submission" date="2025-08" db="UniProtKB">
        <authorList>
            <consortium name="Ensembl"/>
        </authorList>
    </citation>
    <scope>IDENTIFICATION</scope>
</reference>
<comment type="pathway">
    <text evidence="2">Energy metabolism; oxidative phosphorylation.</text>
</comment>
<dbReference type="GO" id="GO:0005743">
    <property type="term" value="C:mitochondrial inner membrane"/>
    <property type="evidence" value="ECO:0007669"/>
    <property type="project" value="UniProtKB-SubCell"/>
</dbReference>
<comment type="subcellular location">
    <subcellularLocation>
        <location evidence="1">Mitochondrion inner membrane</location>
        <topology evidence="1">Single-pass membrane protein</topology>
    </subcellularLocation>
</comment>
<organism evidence="11 12">
    <name type="scientific">Ciona intestinalis</name>
    <name type="common">Transparent sea squirt</name>
    <name type="synonym">Ascidia intestinalis</name>
    <dbReference type="NCBI Taxonomy" id="7719"/>
    <lineage>
        <taxon>Eukaryota</taxon>
        <taxon>Metazoa</taxon>
        <taxon>Chordata</taxon>
        <taxon>Tunicata</taxon>
        <taxon>Ascidiacea</taxon>
        <taxon>Phlebobranchia</taxon>
        <taxon>Cionidae</taxon>
        <taxon>Ciona</taxon>
    </lineage>
</organism>
<dbReference type="HOGENOM" id="CLU_2687071_0_0_1"/>
<evidence type="ECO:0000256" key="8">
    <source>
        <dbReference type="ARBA" id="ARBA00023128"/>
    </source>
</evidence>
<keyword evidence="6" id="KW-0809">Transit peptide</keyword>
<keyword evidence="8" id="KW-0496">Mitochondrion</keyword>
<proteinExistence type="inferred from homology"/>
<dbReference type="GO" id="GO:0006123">
    <property type="term" value="P:mitochondrial electron transport, cytochrome c to oxygen"/>
    <property type="evidence" value="ECO:0000318"/>
    <property type="project" value="GO_Central"/>
</dbReference>
<evidence type="ECO:0000313" key="12">
    <source>
        <dbReference type="Proteomes" id="UP000008144"/>
    </source>
</evidence>
<dbReference type="UniPathway" id="UPA00705"/>
<evidence type="ECO:0000256" key="7">
    <source>
        <dbReference type="ARBA" id="ARBA00022989"/>
    </source>
</evidence>
<evidence type="ECO:0000256" key="3">
    <source>
        <dbReference type="ARBA" id="ARBA00010514"/>
    </source>
</evidence>
<dbReference type="AlphaFoldDB" id="H2XX83"/>
<evidence type="ECO:0000313" key="11">
    <source>
        <dbReference type="Ensembl" id="ENSCINP00000034267.1"/>
    </source>
</evidence>
<evidence type="ECO:0000256" key="6">
    <source>
        <dbReference type="ARBA" id="ARBA00022946"/>
    </source>
</evidence>
<dbReference type="Gene3D" id="4.10.49.10">
    <property type="entry name" value="Cytochrome c oxidase subunit VIIc"/>
    <property type="match status" value="1"/>
</dbReference>
<reference evidence="11" key="4">
    <citation type="submission" date="2025-09" db="UniProtKB">
        <authorList>
            <consortium name="Ensembl"/>
        </authorList>
    </citation>
    <scope>IDENTIFICATION</scope>
</reference>
<dbReference type="SUPFAM" id="SSF81427">
    <property type="entry name" value="Mitochondrial cytochrome c oxidase subunit VIIc (aka VIIIa)"/>
    <property type="match status" value="1"/>
</dbReference>